<dbReference type="Pfam" id="PF15112">
    <property type="entry name" value="DUF4559"/>
    <property type="match status" value="1"/>
</dbReference>
<dbReference type="EMBL" id="JAIWYP010000007">
    <property type="protein sequence ID" value="KAH3799229.1"/>
    <property type="molecule type" value="Genomic_DNA"/>
</dbReference>
<reference evidence="1" key="2">
    <citation type="submission" date="2020-11" db="EMBL/GenBank/DDBJ databases">
        <authorList>
            <person name="McCartney M.A."/>
            <person name="Auch B."/>
            <person name="Kono T."/>
            <person name="Mallez S."/>
            <person name="Becker A."/>
            <person name="Gohl D.M."/>
            <person name="Silverstein K.A.T."/>
            <person name="Koren S."/>
            <person name="Bechman K.B."/>
            <person name="Herman A."/>
            <person name="Abrahante J.E."/>
            <person name="Garbe J."/>
        </authorList>
    </citation>
    <scope>NUCLEOTIDE SEQUENCE</scope>
    <source>
        <strain evidence="1">Duluth1</strain>
        <tissue evidence="1">Whole animal</tissue>
    </source>
</reference>
<sequence>MATNINLFTDKEATNWFKACIALNVTKEGLTNFLEKELQKVHSVVGTSCGKCCIEKLIKCPTLKYCKKTKGNNCIFHKSQQPQHCQICDKVKQNIVTLHRYGGPSWRNTHAENWAHDYWEIGKCFLPLDGYSSVSSVQESDFNGVISIMLNCLHFQTCLSSACISPPPPDDACLLEKVRQIGRVVRHTSDCKVTDADLQEYFQTLSTLLVDPNCLQHDPSSTIACARLRDLQNDRLSIKELGDLLKEAYRTLVLAKEAGERFSLEAERTLEQVTKAGERRLKSATHAGQQRLKIKTKVGESTYLRTSH</sequence>
<dbReference type="OrthoDB" id="10071976at2759"/>
<gene>
    <name evidence="1" type="ORF">DPMN_152835</name>
</gene>
<accession>A0A9D4FKA8</accession>
<dbReference type="AlphaFoldDB" id="A0A9D4FKA8"/>
<reference evidence="1" key="1">
    <citation type="journal article" date="2019" name="bioRxiv">
        <title>The Genome of the Zebra Mussel, Dreissena polymorpha: A Resource for Invasive Species Research.</title>
        <authorList>
            <person name="McCartney M.A."/>
            <person name="Auch B."/>
            <person name="Kono T."/>
            <person name="Mallez S."/>
            <person name="Zhang Y."/>
            <person name="Obille A."/>
            <person name="Becker A."/>
            <person name="Abrahante J.E."/>
            <person name="Garbe J."/>
            <person name="Badalamenti J.P."/>
            <person name="Herman A."/>
            <person name="Mangelson H."/>
            <person name="Liachko I."/>
            <person name="Sullivan S."/>
            <person name="Sone E.D."/>
            <person name="Koren S."/>
            <person name="Silverstein K.A.T."/>
            <person name="Beckman K.B."/>
            <person name="Gohl D.M."/>
        </authorList>
    </citation>
    <scope>NUCLEOTIDE SEQUENCE</scope>
    <source>
        <strain evidence="1">Duluth1</strain>
        <tissue evidence="1">Whole animal</tissue>
    </source>
</reference>
<dbReference type="PANTHER" id="PTHR35083">
    <property type="entry name" value="RGD1565685 PROTEIN"/>
    <property type="match status" value="1"/>
</dbReference>
<dbReference type="InterPro" id="IPR027897">
    <property type="entry name" value="DUF4559"/>
</dbReference>
<keyword evidence="2" id="KW-1185">Reference proteome</keyword>
<dbReference type="PANTHER" id="PTHR35083:SF1">
    <property type="entry name" value="RGD1565685 PROTEIN"/>
    <property type="match status" value="1"/>
</dbReference>
<evidence type="ECO:0000313" key="2">
    <source>
        <dbReference type="Proteomes" id="UP000828390"/>
    </source>
</evidence>
<name>A0A9D4FKA8_DREPO</name>
<dbReference type="Proteomes" id="UP000828390">
    <property type="component" value="Unassembled WGS sequence"/>
</dbReference>
<protein>
    <submittedName>
        <fullName evidence="1">Uncharacterized protein</fullName>
    </submittedName>
</protein>
<organism evidence="1 2">
    <name type="scientific">Dreissena polymorpha</name>
    <name type="common">Zebra mussel</name>
    <name type="synonym">Mytilus polymorpha</name>
    <dbReference type="NCBI Taxonomy" id="45954"/>
    <lineage>
        <taxon>Eukaryota</taxon>
        <taxon>Metazoa</taxon>
        <taxon>Spiralia</taxon>
        <taxon>Lophotrochozoa</taxon>
        <taxon>Mollusca</taxon>
        <taxon>Bivalvia</taxon>
        <taxon>Autobranchia</taxon>
        <taxon>Heteroconchia</taxon>
        <taxon>Euheterodonta</taxon>
        <taxon>Imparidentia</taxon>
        <taxon>Neoheterodontei</taxon>
        <taxon>Myida</taxon>
        <taxon>Dreissenoidea</taxon>
        <taxon>Dreissenidae</taxon>
        <taxon>Dreissena</taxon>
    </lineage>
</organism>
<comment type="caution">
    <text evidence="1">The sequence shown here is derived from an EMBL/GenBank/DDBJ whole genome shotgun (WGS) entry which is preliminary data.</text>
</comment>
<proteinExistence type="predicted"/>
<evidence type="ECO:0000313" key="1">
    <source>
        <dbReference type="EMBL" id="KAH3799229.1"/>
    </source>
</evidence>